<proteinExistence type="predicted"/>
<evidence type="ECO:0000313" key="2">
    <source>
        <dbReference type="EMBL" id="KAJ3051530.1"/>
    </source>
</evidence>
<accession>A0AAD5X1L7</accession>
<organism evidence="2 3">
    <name type="scientific">Rhizophlyctis rosea</name>
    <dbReference type="NCBI Taxonomy" id="64517"/>
    <lineage>
        <taxon>Eukaryota</taxon>
        <taxon>Fungi</taxon>
        <taxon>Fungi incertae sedis</taxon>
        <taxon>Chytridiomycota</taxon>
        <taxon>Chytridiomycota incertae sedis</taxon>
        <taxon>Chytridiomycetes</taxon>
        <taxon>Rhizophlyctidales</taxon>
        <taxon>Rhizophlyctidaceae</taxon>
        <taxon>Rhizophlyctis</taxon>
    </lineage>
</organism>
<keyword evidence="3" id="KW-1185">Reference proteome</keyword>
<gene>
    <name evidence="2" type="ORF">HK097_007451</name>
</gene>
<dbReference type="Proteomes" id="UP001212841">
    <property type="component" value="Unassembled WGS sequence"/>
</dbReference>
<dbReference type="EMBL" id="JADGJD010000385">
    <property type="protein sequence ID" value="KAJ3051530.1"/>
    <property type="molecule type" value="Genomic_DNA"/>
</dbReference>
<feature type="non-terminal residue" evidence="2">
    <location>
        <position position="289"/>
    </location>
</feature>
<protein>
    <submittedName>
        <fullName evidence="2">Uncharacterized protein</fullName>
    </submittedName>
</protein>
<evidence type="ECO:0000256" key="1">
    <source>
        <dbReference type="SAM" id="MobiDB-lite"/>
    </source>
</evidence>
<evidence type="ECO:0000313" key="3">
    <source>
        <dbReference type="Proteomes" id="UP001212841"/>
    </source>
</evidence>
<name>A0AAD5X1L7_9FUNG</name>
<dbReference type="AlphaFoldDB" id="A0AAD5X1L7"/>
<comment type="caution">
    <text evidence="2">The sequence shown here is derived from an EMBL/GenBank/DDBJ whole genome shotgun (WGS) entry which is preliminary data.</text>
</comment>
<reference evidence="2" key="1">
    <citation type="submission" date="2020-05" db="EMBL/GenBank/DDBJ databases">
        <title>Phylogenomic resolution of chytrid fungi.</title>
        <authorList>
            <person name="Stajich J.E."/>
            <person name="Amses K."/>
            <person name="Simmons R."/>
            <person name="Seto K."/>
            <person name="Myers J."/>
            <person name="Bonds A."/>
            <person name="Quandt C.A."/>
            <person name="Barry K."/>
            <person name="Liu P."/>
            <person name="Grigoriev I."/>
            <person name="Longcore J.E."/>
            <person name="James T.Y."/>
        </authorList>
    </citation>
    <scope>NUCLEOTIDE SEQUENCE</scope>
    <source>
        <strain evidence="2">JEL0318</strain>
    </source>
</reference>
<feature type="region of interest" description="Disordered" evidence="1">
    <location>
        <begin position="202"/>
        <end position="289"/>
    </location>
</feature>
<sequence>MRVSKLKLGVYFHANVGSNFCLYTFPKLTPSDQTSLNSNTEDPSSPDTFDFYCLKDVDILFFHKDPGYLISTQNVNSRFLHSPRHCFRENTGAVYLSAAALAEVASNLKNRLLSQLCALTRQKIIDGQAESVLSEVKGLTWKHPFAVSDEDLEPEAAGQPIPDAPVSIFDNAQQQQGQGTAGSSAGSMVDDESGVDAVMSEANEADGTSDAASKRLPAKTTPSDGDLGTVVSHKRPRSDADQASGLPSEPSPHSTDEEPQSRPKQRKRLSINTAFATNVPFRVPVGPAD</sequence>